<proteinExistence type="predicted"/>
<dbReference type="Gene3D" id="3.40.50.1820">
    <property type="entry name" value="alpha/beta hydrolase"/>
    <property type="match status" value="1"/>
</dbReference>
<dbReference type="PANTHER" id="PTHR47751:SF1">
    <property type="entry name" value="SUPERFAMILY HYDROLASE, PUTATIVE (AFU_ORTHOLOGUE AFUA_2G16580)-RELATED"/>
    <property type="match status" value="1"/>
</dbReference>
<sequence>MSVDNPAELEEQVESVQFPSKGMELAGHLYAPDDPPETPLPAIVIGHQTTAVKEQSPALYAQRLVEQGFIVLTFDAAYQGESEGEPHGLEDPFQRAEDFRSAVTYLTTREDVDPNAIGVLGICGSGGYAPHAAQTDHRMKAVATVSAADVPDFFRSPDPEAWEQIVEQAGALRTQEAVGFPAELVSALPEPDEVDNSTPASIRELVDYYKTPRGRHPRSTNQWVARSADLLDQFEPFDGIDKIAPRALLMIAGTEAATLPYSENAVEKAGENAELFTIDGAMHADLYDKDKYVSPAVEKLTDFFDHHLTNA</sequence>
<keyword evidence="2" id="KW-0378">Hydrolase</keyword>
<dbReference type="AlphaFoldDB" id="A0ABD5XM15"/>
<accession>A0ABD5XM15</accession>
<dbReference type="RefSeq" id="WP_390246347.1">
    <property type="nucleotide sequence ID" value="NZ_JBHTAB010000009.1"/>
</dbReference>
<gene>
    <name evidence="2" type="ORF">ACFQI8_15500</name>
</gene>
<evidence type="ECO:0000313" key="3">
    <source>
        <dbReference type="Proteomes" id="UP001596460"/>
    </source>
</evidence>
<dbReference type="SUPFAM" id="SSF53474">
    <property type="entry name" value="alpha/beta-Hydrolases"/>
    <property type="match status" value="1"/>
</dbReference>
<evidence type="ECO:0000259" key="1">
    <source>
        <dbReference type="Pfam" id="PF01738"/>
    </source>
</evidence>
<dbReference type="Pfam" id="PF01738">
    <property type="entry name" value="DLH"/>
    <property type="match status" value="1"/>
</dbReference>
<dbReference type="EMBL" id="JBHTAB010000009">
    <property type="protein sequence ID" value="MFC7130783.1"/>
    <property type="molecule type" value="Genomic_DNA"/>
</dbReference>
<evidence type="ECO:0000313" key="2">
    <source>
        <dbReference type="EMBL" id="MFC7130783.1"/>
    </source>
</evidence>
<dbReference type="InterPro" id="IPR029058">
    <property type="entry name" value="AB_hydrolase_fold"/>
</dbReference>
<keyword evidence="3" id="KW-1185">Reference proteome</keyword>
<dbReference type="PANTHER" id="PTHR47751">
    <property type="entry name" value="SUPERFAMILY HYDROLASE, PUTATIVE (AFU_ORTHOLOGUE AFUA_2G16580)-RELATED"/>
    <property type="match status" value="1"/>
</dbReference>
<organism evidence="2 3">
    <name type="scientific">Haloferax chudinovii</name>
    <dbReference type="NCBI Taxonomy" id="1109010"/>
    <lineage>
        <taxon>Archaea</taxon>
        <taxon>Methanobacteriati</taxon>
        <taxon>Methanobacteriota</taxon>
        <taxon>Stenosarchaea group</taxon>
        <taxon>Halobacteria</taxon>
        <taxon>Halobacteriales</taxon>
        <taxon>Haloferacaceae</taxon>
        <taxon>Haloferax</taxon>
    </lineage>
</organism>
<comment type="caution">
    <text evidence="2">The sequence shown here is derived from an EMBL/GenBank/DDBJ whole genome shotgun (WGS) entry which is preliminary data.</text>
</comment>
<dbReference type="Gene3D" id="1.10.10.800">
    <property type="match status" value="1"/>
</dbReference>
<protein>
    <submittedName>
        <fullName evidence="2">Alpha/beta hydrolase</fullName>
    </submittedName>
</protein>
<dbReference type="InterPro" id="IPR051411">
    <property type="entry name" value="Polyketide_trans_af380"/>
</dbReference>
<dbReference type="Proteomes" id="UP001596460">
    <property type="component" value="Unassembled WGS sequence"/>
</dbReference>
<reference evidence="2 3" key="1">
    <citation type="journal article" date="2019" name="Int. J. Syst. Evol. Microbiol.">
        <title>The Global Catalogue of Microorganisms (GCM) 10K type strain sequencing project: providing services to taxonomists for standard genome sequencing and annotation.</title>
        <authorList>
            <consortium name="The Broad Institute Genomics Platform"/>
            <consortium name="The Broad Institute Genome Sequencing Center for Infectious Disease"/>
            <person name="Wu L."/>
            <person name="Ma J."/>
        </authorList>
    </citation>
    <scope>NUCLEOTIDE SEQUENCE [LARGE SCALE GENOMIC DNA]</scope>
    <source>
        <strain evidence="2 3">DSM 26526</strain>
    </source>
</reference>
<feature type="domain" description="Dienelactone hydrolase" evidence="1">
    <location>
        <begin position="26"/>
        <end position="144"/>
    </location>
</feature>
<name>A0ABD5XM15_9EURY</name>
<dbReference type="InterPro" id="IPR002925">
    <property type="entry name" value="Dienelactn_hydro"/>
</dbReference>
<dbReference type="GO" id="GO:0016787">
    <property type="term" value="F:hydrolase activity"/>
    <property type="evidence" value="ECO:0007669"/>
    <property type="project" value="UniProtKB-KW"/>
</dbReference>